<comment type="caution">
    <text evidence="1">The sequence shown here is derived from an EMBL/GenBank/DDBJ whole genome shotgun (WGS) entry which is preliminary data.</text>
</comment>
<sequence length="254" mass="27319">MCAAFGVAAATAEPLPGGRAWRCGGIVLQPVTDRAHAVWLARTLAALDVPDLRVARPVRATDGRSLIGGWRANHYVSGTPEPRPDDVVLTALKLHQATAGLPPPDRRPGPADITAAADRIAWDERDHQLDETKGGRWFEILAPARKPVRLPDQLVHCELFGNVLFDGDAPPGIVDFVPCLRPAEYGAAVAAVDAVAWGDAGAELLRRWSHLPEWPQLLLRAVLFRLAFHALHPRSTAAALDGLRAAASEVSELL</sequence>
<name>A0A2T0LM98_9PSEU</name>
<protein>
    <submittedName>
        <fullName evidence="1">Uncharacterized protein (TIGR02569 family)</fullName>
    </submittedName>
</protein>
<keyword evidence="2" id="KW-1185">Reference proteome</keyword>
<dbReference type="NCBIfam" id="TIGR02569">
    <property type="entry name" value="TIGR02569_actnb"/>
    <property type="match status" value="1"/>
</dbReference>
<dbReference type="InterPro" id="IPR011009">
    <property type="entry name" value="Kinase-like_dom_sf"/>
</dbReference>
<accession>A0A2T0LM98</accession>
<proteinExistence type="predicted"/>
<gene>
    <name evidence="1" type="ORF">B0I33_11283</name>
</gene>
<evidence type="ECO:0000313" key="1">
    <source>
        <dbReference type="EMBL" id="PRX44205.1"/>
    </source>
</evidence>
<dbReference type="EMBL" id="PVNH01000012">
    <property type="protein sequence ID" value="PRX44205.1"/>
    <property type="molecule type" value="Genomic_DNA"/>
</dbReference>
<dbReference type="AlphaFoldDB" id="A0A2T0LM98"/>
<dbReference type="Proteomes" id="UP000238362">
    <property type="component" value="Unassembled WGS sequence"/>
</dbReference>
<dbReference type="InterPro" id="IPR013402">
    <property type="entry name" value="CHP02569"/>
</dbReference>
<evidence type="ECO:0000313" key="2">
    <source>
        <dbReference type="Proteomes" id="UP000238362"/>
    </source>
</evidence>
<reference evidence="1 2" key="1">
    <citation type="submission" date="2018-03" db="EMBL/GenBank/DDBJ databases">
        <title>Genomic Encyclopedia of Type Strains, Phase III (KMG-III): the genomes of soil and plant-associated and newly described type strains.</title>
        <authorList>
            <person name="Whitman W."/>
        </authorList>
    </citation>
    <scope>NUCLEOTIDE SEQUENCE [LARGE SCALE GENOMIC DNA]</scope>
    <source>
        <strain evidence="1 2">CGMCC 4.7125</strain>
    </source>
</reference>
<organism evidence="1 2">
    <name type="scientific">Prauserella shujinwangii</name>
    <dbReference type="NCBI Taxonomy" id="1453103"/>
    <lineage>
        <taxon>Bacteria</taxon>
        <taxon>Bacillati</taxon>
        <taxon>Actinomycetota</taxon>
        <taxon>Actinomycetes</taxon>
        <taxon>Pseudonocardiales</taxon>
        <taxon>Pseudonocardiaceae</taxon>
        <taxon>Prauserella</taxon>
    </lineage>
</organism>
<dbReference type="SUPFAM" id="SSF56112">
    <property type="entry name" value="Protein kinase-like (PK-like)"/>
    <property type="match status" value="1"/>
</dbReference>